<dbReference type="Gramene" id="Manes.18G062200.15.v8.1">
    <property type="protein sequence ID" value="Manes.18G062200.15.v8.1.CDS"/>
    <property type="gene ID" value="Manes.18G062200.v8.1"/>
</dbReference>
<dbReference type="EMBL" id="CM004404">
    <property type="protein sequence ID" value="OAY23236.1"/>
    <property type="molecule type" value="Genomic_DNA"/>
</dbReference>
<dbReference type="Pfam" id="PF00069">
    <property type="entry name" value="Pkinase"/>
    <property type="match status" value="1"/>
</dbReference>
<organism evidence="11 12">
    <name type="scientific">Manihot esculenta</name>
    <name type="common">Cassava</name>
    <name type="synonym">Jatropha manihot</name>
    <dbReference type="NCBI Taxonomy" id="3983"/>
    <lineage>
        <taxon>Eukaryota</taxon>
        <taxon>Viridiplantae</taxon>
        <taxon>Streptophyta</taxon>
        <taxon>Embryophyta</taxon>
        <taxon>Tracheophyta</taxon>
        <taxon>Spermatophyta</taxon>
        <taxon>Magnoliopsida</taxon>
        <taxon>eudicotyledons</taxon>
        <taxon>Gunneridae</taxon>
        <taxon>Pentapetalae</taxon>
        <taxon>rosids</taxon>
        <taxon>fabids</taxon>
        <taxon>Malpighiales</taxon>
        <taxon>Euphorbiaceae</taxon>
        <taxon>Crotonoideae</taxon>
        <taxon>Manihoteae</taxon>
        <taxon>Manihot</taxon>
    </lineage>
</organism>
<accession>A0A251IQX6</accession>
<gene>
    <name evidence="11" type="ORF">MANES_18G062200</name>
</gene>
<keyword evidence="12" id="KW-1185">Reference proteome</keyword>
<dbReference type="GO" id="GO:0005634">
    <property type="term" value="C:nucleus"/>
    <property type="evidence" value="ECO:0000318"/>
    <property type="project" value="GO_Central"/>
</dbReference>
<dbReference type="OMA" id="CIESATQ"/>
<evidence type="ECO:0000259" key="10">
    <source>
        <dbReference type="PROSITE" id="PS50011"/>
    </source>
</evidence>
<dbReference type="InterPro" id="IPR050205">
    <property type="entry name" value="CDPK_Ser/Thr_kinases"/>
</dbReference>
<dbReference type="EMBL" id="CM004404">
    <property type="protein sequence ID" value="OAY23234.1"/>
    <property type="molecule type" value="Genomic_DNA"/>
</dbReference>
<dbReference type="InterPro" id="IPR008271">
    <property type="entry name" value="Ser/Thr_kinase_AS"/>
</dbReference>
<dbReference type="PROSITE" id="PS00108">
    <property type="entry name" value="PROTEIN_KINASE_ST"/>
    <property type="match status" value="1"/>
</dbReference>
<dbReference type="InterPro" id="IPR017441">
    <property type="entry name" value="Protein_kinase_ATP_BS"/>
</dbReference>
<feature type="binding site" evidence="7">
    <location>
        <position position="137"/>
    </location>
    <ligand>
        <name>ATP</name>
        <dbReference type="ChEBI" id="CHEBI:30616"/>
    </ligand>
</feature>
<dbReference type="Gene3D" id="1.10.510.10">
    <property type="entry name" value="Transferase(Phosphotransferase) domain 1"/>
    <property type="match status" value="1"/>
</dbReference>
<evidence type="ECO:0000256" key="3">
    <source>
        <dbReference type="ARBA" id="ARBA00022679"/>
    </source>
</evidence>
<evidence type="ECO:0000313" key="12">
    <source>
        <dbReference type="Proteomes" id="UP000091857"/>
    </source>
</evidence>
<dbReference type="GO" id="GO:0009931">
    <property type="term" value="F:calcium-dependent protein serine/threonine kinase activity"/>
    <property type="evidence" value="ECO:0000318"/>
    <property type="project" value="GO_Central"/>
</dbReference>
<protein>
    <recommendedName>
        <fullName evidence="10">Protein kinase domain-containing protein</fullName>
    </recommendedName>
</protein>
<feature type="region of interest" description="Disordered" evidence="9">
    <location>
        <begin position="1"/>
        <end position="32"/>
    </location>
</feature>
<evidence type="ECO:0000256" key="8">
    <source>
        <dbReference type="RuleBase" id="RU000304"/>
    </source>
</evidence>
<evidence type="ECO:0000256" key="6">
    <source>
        <dbReference type="ARBA" id="ARBA00022840"/>
    </source>
</evidence>
<keyword evidence="3" id="KW-0808">Transferase</keyword>
<evidence type="ECO:0000313" key="11">
    <source>
        <dbReference type="EMBL" id="OAY23233.1"/>
    </source>
</evidence>
<dbReference type="InterPro" id="IPR011009">
    <property type="entry name" value="Kinase-like_dom_sf"/>
</dbReference>
<dbReference type="EMBL" id="CM004404">
    <property type="protein sequence ID" value="OAY23232.1"/>
    <property type="molecule type" value="Genomic_DNA"/>
</dbReference>
<dbReference type="GO" id="GO:0005516">
    <property type="term" value="F:calmodulin binding"/>
    <property type="evidence" value="ECO:0000318"/>
    <property type="project" value="GO_Central"/>
</dbReference>
<keyword evidence="2 8" id="KW-0723">Serine/threonine-protein kinase</keyword>
<dbReference type="GO" id="GO:0005737">
    <property type="term" value="C:cytoplasm"/>
    <property type="evidence" value="ECO:0000318"/>
    <property type="project" value="GO_Central"/>
</dbReference>
<dbReference type="PROSITE" id="PS00107">
    <property type="entry name" value="PROTEIN_KINASE_ATP"/>
    <property type="match status" value="1"/>
</dbReference>
<dbReference type="FunFam" id="3.30.200.20:FF:000042">
    <property type="entry name" value="Aurora kinase A"/>
    <property type="match status" value="1"/>
</dbReference>
<dbReference type="InterPro" id="IPR000719">
    <property type="entry name" value="Prot_kinase_dom"/>
</dbReference>
<dbReference type="Proteomes" id="UP000091857">
    <property type="component" value="Chromosome 18"/>
</dbReference>
<evidence type="ECO:0000256" key="9">
    <source>
        <dbReference type="SAM" id="MobiDB-lite"/>
    </source>
</evidence>
<dbReference type="Gramene" id="Manes.18G062200.14.v8.1">
    <property type="protein sequence ID" value="Manes.18G062200.14.v8.1.CDS"/>
    <property type="gene ID" value="Manes.18G062200.v8.1"/>
</dbReference>
<feature type="domain" description="Protein kinase" evidence="10">
    <location>
        <begin position="108"/>
        <end position="356"/>
    </location>
</feature>
<evidence type="ECO:0000256" key="1">
    <source>
        <dbReference type="ARBA" id="ARBA00005354"/>
    </source>
</evidence>
<dbReference type="CDD" id="cd05117">
    <property type="entry name" value="STKc_CAMK"/>
    <property type="match status" value="1"/>
</dbReference>
<dbReference type="Gramene" id="Manes.18G062200.16.v8.1">
    <property type="protein sequence ID" value="Manes.18G062200.16.v8.1.CDS"/>
    <property type="gene ID" value="Manes.18G062200.v8.1"/>
</dbReference>
<dbReference type="Gramene" id="Manes.18G062200.13.v8.1">
    <property type="protein sequence ID" value="Manes.18G062200.13.v8.1.CDS"/>
    <property type="gene ID" value="Manes.18G062200.v8.1"/>
</dbReference>
<comment type="similarity">
    <text evidence="1">Belongs to the protein kinase superfamily. CAMK Ser/Thr protein kinase family. CaMK subfamily.</text>
</comment>
<dbReference type="AlphaFoldDB" id="A0A251IQX6"/>
<name>A0A251IQX6_MANES</name>
<dbReference type="GO" id="GO:0035556">
    <property type="term" value="P:intracellular signal transduction"/>
    <property type="evidence" value="ECO:0000318"/>
    <property type="project" value="GO_Central"/>
</dbReference>
<sequence>MRKKRKGSETEACEDIQNELTPGHDKKSSNIRSHYSLEDYNRLKKRCKEDAGCEPVSSCKSRLAGIATAPPCGASSSLVPPGRGLKRKIGCIDKATQTGRKNKIEDDFFSGDTLGRGKFGSVWLCRSKATGVEFACKTLRKGEETVHREVEIMQHLSGHPGVVTLHAVYQETECFHLVMELCSGGRLIDQMVEEGQYSEQRAANIFKDVMSVIKYCHDMGVVHRDVKPENVLLMSSGKIKLADFGLAMRISNCQTLSGLAGSPAYVAPEVLSGNYSEKVDIWSAGVLLHALLVGVLPFQGDSMEAVFEAIKNVKLDFHSGIWESISKPARDLVSRMLIRDVSARITADEVLRHPWILFYTERMLKTVSIKSKMKNQVGLTSCHPASAPVPEMYGYKVENGSIVEDSNHHSSADSWSSKSEEQDEMGLVDALTVAVSHVKISEPKRSKLCGSTSPAEQQHSSNLTANNLCRAF</sequence>
<dbReference type="Gramene" id="Manes.18G062200.12.v8.1">
    <property type="protein sequence ID" value="Manes.18G062200.12.v8.1.CDS"/>
    <property type="gene ID" value="Manes.18G062200.v8.1"/>
</dbReference>
<keyword evidence="4 7" id="KW-0547">Nucleotide-binding</keyword>
<proteinExistence type="inferred from homology"/>
<dbReference type="OrthoDB" id="1738954at2759"/>
<dbReference type="Gramene" id="Manes.18G062200.17.v8.1">
    <property type="protein sequence ID" value="Manes.18G062200.17.v8.1.CDS"/>
    <property type="gene ID" value="Manes.18G062200.v8.1"/>
</dbReference>
<dbReference type="PROSITE" id="PS50011">
    <property type="entry name" value="PROTEIN_KINASE_DOM"/>
    <property type="match status" value="1"/>
</dbReference>
<dbReference type="GO" id="GO:0004683">
    <property type="term" value="F:calcium/calmodulin-dependent protein kinase activity"/>
    <property type="evidence" value="ECO:0000318"/>
    <property type="project" value="GO_Central"/>
</dbReference>
<evidence type="ECO:0000256" key="4">
    <source>
        <dbReference type="ARBA" id="ARBA00022741"/>
    </source>
</evidence>
<dbReference type="SUPFAM" id="SSF56112">
    <property type="entry name" value="Protein kinase-like (PK-like)"/>
    <property type="match status" value="1"/>
</dbReference>
<dbReference type="FunFam" id="1.10.510.10:FF:000641">
    <property type="entry name" value="Serine/threonine-protein kinase PEPKR2"/>
    <property type="match status" value="1"/>
</dbReference>
<reference evidence="11 12" key="1">
    <citation type="submission" date="2016-02" db="EMBL/GenBank/DDBJ databases">
        <title>WGS assembly of Manihot esculenta.</title>
        <authorList>
            <person name="Bredeson J.V."/>
            <person name="Prochnik S.E."/>
            <person name="Lyons J.B."/>
            <person name="Schmutz J."/>
            <person name="Grimwood J."/>
            <person name="Vrebalov J."/>
            <person name="Bart R.S."/>
            <person name="Amuge T."/>
            <person name="Ferguson M.E."/>
            <person name="Green R."/>
            <person name="Putnam N."/>
            <person name="Stites J."/>
            <person name="Rounsley S."/>
            <person name="Rokhsar D.S."/>
        </authorList>
    </citation>
    <scope>NUCLEOTIDE SEQUENCE [LARGE SCALE GENOMIC DNA]</scope>
    <source>
        <strain evidence="12">cv. AM560-2</strain>
        <tissue evidence="11">Leaf</tissue>
    </source>
</reference>
<dbReference type="PANTHER" id="PTHR24349">
    <property type="entry name" value="SERINE/THREONINE-PROTEIN KINASE"/>
    <property type="match status" value="1"/>
</dbReference>
<dbReference type="EMBL" id="CM004404">
    <property type="protein sequence ID" value="OAY23233.1"/>
    <property type="molecule type" value="Genomic_DNA"/>
</dbReference>
<keyword evidence="5" id="KW-0418">Kinase</keyword>
<dbReference type="GO" id="GO:0005524">
    <property type="term" value="F:ATP binding"/>
    <property type="evidence" value="ECO:0007669"/>
    <property type="project" value="UniProtKB-UniRule"/>
</dbReference>
<evidence type="ECO:0000256" key="7">
    <source>
        <dbReference type="PROSITE-ProRule" id="PRU10141"/>
    </source>
</evidence>
<evidence type="ECO:0000256" key="2">
    <source>
        <dbReference type="ARBA" id="ARBA00022527"/>
    </source>
</evidence>
<evidence type="ECO:0000256" key="5">
    <source>
        <dbReference type="ARBA" id="ARBA00022777"/>
    </source>
</evidence>
<keyword evidence="6 7" id="KW-0067">ATP-binding</keyword>
<dbReference type="SMART" id="SM00220">
    <property type="entry name" value="S_TKc"/>
    <property type="match status" value="1"/>
</dbReference>
<dbReference type="EMBL" id="CM004404">
    <property type="protein sequence ID" value="OAY23235.1"/>
    <property type="molecule type" value="Genomic_DNA"/>
</dbReference>